<evidence type="ECO:0000256" key="7">
    <source>
        <dbReference type="ARBA" id="ARBA00023014"/>
    </source>
</evidence>
<proteinExistence type="inferred from homology"/>
<dbReference type="InterPro" id="IPR036021">
    <property type="entry name" value="Tungsten_al_ferr_oxy-like_C"/>
</dbReference>
<keyword evidence="3" id="KW-0004">4Fe-4S</keyword>
<dbReference type="Pfam" id="PF02730">
    <property type="entry name" value="AFOR_N"/>
    <property type="match status" value="1"/>
</dbReference>
<gene>
    <name evidence="10" type="ORF">A2531_02140</name>
</gene>
<dbReference type="InterPro" id="IPR013983">
    <property type="entry name" value="Ald_Fedxn_OxRdtase_N"/>
</dbReference>
<evidence type="ECO:0000256" key="2">
    <source>
        <dbReference type="ARBA" id="ARBA00011032"/>
    </source>
</evidence>
<dbReference type="PANTHER" id="PTHR30038:SF7">
    <property type="entry name" value="TUNGSTEN-CONTAINING GLYCERALDEHYDE-3-PHOSPHATE:FERREDOXIN OXIDOREDUCTASE"/>
    <property type="match status" value="1"/>
</dbReference>
<dbReference type="SUPFAM" id="SSF56228">
    <property type="entry name" value="Aldehyde ferredoxin oxidoreductase, N-terminal domain"/>
    <property type="match status" value="1"/>
</dbReference>
<comment type="similarity">
    <text evidence="2">Belongs to the AOR/FOR family.</text>
</comment>
<evidence type="ECO:0000256" key="3">
    <source>
        <dbReference type="ARBA" id="ARBA00022485"/>
    </source>
</evidence>
<keyword evidence="7" id="KW-0411">Iron-sulfur</keyword>
<dbReference type="GO" id="GO:0016625">
    <property type="term" value="F:oxidoreductase activity, acting on the aldehyde or oxo group of donors, iron-sulfur protein as acceptor"/>
    <property type="evidence" value="ECO:0007669"/>
    <property type="project" value="InterPro"/>
</dbReference>
<dbReference type="InterPro" id="IPR013984">
    <property type="entry name" value="Ald_Fedxn_OxRdtase_dom2"/>
</dbReference>
<dbReference type="PANTHER" id="PTHR30038">
    <property type="entry name" value="ALDEHYDE FERREDOXIN OXIDOREDUCTASE"/>
    <property type="match status" value="1"/>
</dbReference>
<keyword evidence="5" id="KW-0560">Oxidoreductase</keyword>
<dbReference type="Proteomes" id="UP000177579">
    <property type="component" value="Unassembled WGS sequence"/>
</dbReference>
<reference evidence="10 11" key="1">
    <citation type="journal article" date="2016" name="Nat. Commun.">
        <title>Thousands of microbial genomes shed light on interconnected biogeochemical processes in an aquifer system.</title>
        <authorList>
            <person name="Anantharaman K."/>
            <person name="Brown C.T."/>
            <person name="Hug L.A."/>
            <person name="Sharon I."/>
            <person name="Castelle C.J."/>
            <person name="Probst A.J."/>
            <person name="Thomas B.C."/>
            <person name="Singh A."/>
            <person name="Wilkins M.J."/>
            <person name="Karaoz U."/>
            <person name="Brodie E.L."/>
            <person name="Williams K.H."/>
            <person name="Hubbard S.S."/>
            <person name="Banfield J.F."/>
        </authorList>
    </citation>
    <scope>NUCLEOTIDE SEQUENCE [LARGE SCALE GENOMIC DNA]</scope>
</reference>
<evidence type="ECO:0000313" key="11">
    <source>
        <dbReference type="Proteomes" id="UP000177579"/>
    </source>
</evidence>
<accession>A0A1F5TRI8</accession>
<comment type="cofactor">
    <cofactor evidence="8">
        <name>tungstopterin</name>
        <dbReference type="ChEBI" id="CHEBI:30402"/>
    </cofactor>
</comment>
<keyword evidence="4" id="KW-0479">Metal-binding</keyword>
<dbReference type="SMART" id="SM00790">
    <property type="entry name" value="AFOR_N"/>
    <property type="match status" value="1"/>
</dbReference>
<dbReference type="Pfam" id="PF01314">
    <property type="entry name" value="AFOR_C"/>
    <property type="match status" value="1"/>
</dbReference>
<dbReference type="Gene3D" id="1.10.569.10">
    <property type="entry name" value="Aldehyde Ferredoxin Oxidoreductase Protein, subunit A, domain 2"/>
    <property type="match status" value="1"/>
</dbReference>
<dbReference type="GO" id="GO:0046872">
    <property type="term" value="F:metal ion binding"/>
    <property type="evidence" value="ECO:0007669"/>
    <property type="project" value="UniProtKB-KW"/>
</dbReference>
<evidence type="ECO:0000256" key="1">
    <source>
        <dbReference type="ARBA" id="ARBA00001966"/>
    </source>
</evidence>
<comment type="cofactor">
    <cofactor evidence="1">
        <name>[4Fe-4S] cluster</name>
        <dbReference type="ChEBI" id="CHEBI:49883"/>
    </cofactor>
</comment>
<dbReference type="Gene3D" id="1.10.599.10">
    <property type="entry name" value="Aldehyde Ferredoxin Oxidoreductase Protein, subunit A, domain 3"/>
    <property type="match status" value="1"/>
</dbReference>
<feature type="domain" description="Aldehyde ferredoxin oxidoreductase N-terminal" evidence="9">
    <location>
        <begin position="18"/>
        <end position="231"/>
    </location>
</feature>
<dbReference type="Gene3D" id="3.60.9.10">
    <property type="entry name" value="Aldehyde ferredoxin oxidoreductase, N-terminal domain"/>
    <property type="match status" value="1"/>
</dbReference>
<sequence>MFKNYLNRLFISLNDLRWHLETIPVSALSFVEKLGGIGQSVPFMREYLKEHPKIGKNALSPDNPLCLDIGLLSGRNIVGGARTIFTSISPLKTSKNGTNGIYFSAVSGLLSPAMRSQDIDSIVITGKSDEPIYLLIKRIGGSISVAFNHAEGLQGLMTHEKSKKLTEIHANSACAVIGPGGEKKSRIANIAVGTYDQAKNGTHHMRYAGRGGLGAVMGSKNLLAIVVSNNKEKKLFPKDIAAEINKWISTNPASDKYRNWGTYFANTPTFDAFRACIENNFSSPAGKNDIYLEDLEKIGLKIKNKGCLGCTIRCWKEVLDIENNNENLGKIDFEPGKLLGANLGIYDMRQRMTLIRIGDYFGVDTISLGVCLGYEMERQEKLGNFKFARKLALAICSGAHELSEGLFRYVKKNGFRQHYAMHVKGLELAAYLGNYNPGYAFAIAGPHTSHDTYKAAYNDDYSDTAEEWAGNNMRGPKILLYDMICLCKFAKAKLEQIAAIYNWVYDENIKPRDLLDSALAVYFIMRDIDERLGFREEDDDLPGRCFEDLWGKDAIIPHFNTTEFFHAMKEAVYKAMAAEKERLIKKGFNI</sequence>
<dbReference type="InterPro" id="IPR001203">
    <property type="entry name" value="OxRdtase_Ald_Fedxn_C"/>
</dbReference>
<evidence type="ECO:0000256" key="4">
    <source>
        <dbReference type="ARBA" id="ARBA00022723"/>
    </source>
</evidence>
<evidence type="ECO:0000259" key="9">
    <source>
        <dbReference type="SMART" id="SM00790"/>
    </source>
</evidence>
<organism evidence="10 11">
    <name type="scientific">Candidatus Falkowbacteria bacterium RIFOXYD2_FULL_34_120</name>
    <dbReference type="NCBI Taxonomy" id="1798007"/>
    <lineage>
        <taxon>Bacteria</taxon>
        <taxon>Candidatus Falkowiibacteriota</taxon>
    </lineage>
</organism>
<dbReference type="InterPro" id="IPR013985">
    <property type="entry name" value="Ald_Fedxn_OxRdtase_dom3"/>
</dbReference>
<dbReference type="SUPFAM" id="SSF48310">
    <property type="entry name" value="Aldehyde ferredoxin oxidoreductase, C-terminal domains"/>
    <property type="match status" value="1"/>
</dbReference>
<evidence type="ECO:0000256" key="5">
    <source>
        <dbReference type="ARBA" id="ARBA00023002"/>
    </source>
</evidence>
<evidence type="ECO:0000313" key="10">
    <source>
        <dbReference type="EMBL" id="OGF41469.1"/>
    </source>
</evidence>
<dbReference type="EMBL" id="MFGO01000008">
    <property type="protein sequence ID" value="OGF41469.1"/>
    <property type="molecule type" value="Genomic_DNA"/>
</dbReference>
<dbReference type="GO" id="GO:0051539">
    <property type="term" value="F:4 iron, 4 sulfur cluster binding"/>
    <property type="evidence" value="ECO:0007669"/>
    <property type="project" value="UniProtKB-KW"/>
</dbReference>
<comment type="caution">
    <text evidence="10">The sequence shown here is derived from an EMBL/GenBank/DDBJ whole genome shotgun (WGS) entry which is preliminary data.</text>
</comment>
<protein>
    <recommendedName>
        <fullName evidence="9">Aldehyde ferredoxin oxidoreductase N-terminal domain-containing protein</fullName>
    </recommendedName>
</protein>
<evidence type="ECO:0000256" key="6">
    <source>
        <dbReference type="ARBA" id="ARBA00023004"/>
    </source>
</evidence>
<dbReference type="InterPro" id="IPR036503">
    <property type="entry name" value="Ald_Fedxn_OxRdtase_N_sf"/>
</dbReference>
<dbReference type="AlphaFoldDB" id="A0A1F5TRI8"/>
<name>A0A1F5TRI8_9BACT</name>
<dbReference type="GO" id="GO:0009055">
    <property type="term" value="F:electron transfer activity"/>
    <property type="evidence" value="ECO:0007669"/>
    <property type="project" value="InterPro"/>
</dbReference>
<keyword evidence="6" id="KW-0408">Iron</keyword>
<dbReference type="InterPro" id="IPR051919">
    <property type="entry name" value="W-dependent_AOR"/>
</dbReference>
<evidence type="ECO:0000256" key="8">
    <source>
        <dbReference type="ARBA" id="ARBA00049934"/>
    </source>
</evidence>